<keyword evidence="4" id="KW-0973">c-di-GMP</keyword>
<dbReference type="GO" id="GO:0005886">
    <property type="term" value="C:plasma membrane"/>
    <property type="evidence" value="ECO:0007669"/>
    <property type="project" value="UniProtKB-SubCell"/>
</dbReference>
<dbReference type="Pfam" id="PF00990">
    <property type="entry name" value="GGDEF"/>
    <property type="match status" value="1"/>
</dbReference>
<protein>
    <recommendedName>
        <fullName evidence="3">cyclic-guanylate-specific phosphodiesterase</fullName>
        <ecNumber evidence="3">3.1.4.52</ecNumber>
    </recommendedName>
</protein>
<dbReference type="InterPro" id="IPR013655">
    <property type="entry name" value="PAS_fold_3"/>
</dbReference>
<dbReference type="SUPFAM" id="SSF53850">
    <property type="entry name" value="Periplasmic binding protein-like II"/>
    <property type="match status" value="1"/>
</dbReference>
<comment type="catalytic activity">
    <reaction evidence="5">
        <text>3',3'-c-di-GMP + H2O = 5'-phosphoguanylyl(3'-&gt;5')guanosine + H(+)</text>
        <dbReference type="Rhea" id="RHEA:24902"/>
        <dbReference type="ChEBI" id="CHEBI:15377"/>
        <dbReference type="ChEBI" id="CHEBI:15378"/>
        <dbReference type="ChEBI" id="CHEBI:58754"/>
        <dbReference type="ChEBI" id="CHEBI:58805"/>
        <dbReference type="EC" id="3.1.4.52"/>
    </reaction>
    <physiologicalReaction direction="left-to-right" evidence="5">
        <dbReference type="Rhea" id="RHEA:24903"/>
    </physiologicalReaction>
</comment>
<dbReference type="PROSITE" id="PS50887">
    <property type="entry name" value="GGDEF"/>
    <property type="match status" value="1"/>
</dbReference>
<comment type="subcellular location">
    <subcellularLocation>
        <location evidence="2">Cell inner membrane</location>
    </subcellularLocation>
</comment>
<feature type="domain" description="GGDEF" evidence="10">
    <location>
        <begin position="835"/>
        <end position="968"/>
    </location>
</feature>
<dbReference type="FunFam" id="3.30.70.270:FF:000001">
    <property type="entry name" value="Diguanylate cyclase domain protein"/>
    <property type="match status" value="1"/>
</dbReference>
<dbReference type="PROSITE" id="PS50112">
    <property type="entry name" value="PAS"/>
    <property type="match status" value="3"/>
</dbReference>
<dbReference type="Pfam" id="PF00563">
    <property type="entry name" value="EAL"/>
    <property type="match status" value="1"/>
</dbReference>
<dbReference type="HOGENOM" id="CLU_000445_41_5_6"/>
<dbReference type="SUPFAM" id="SSF55785">
    <property type="entry name" value="PYP-like sensor domain (PAS domain)"/>
    <property type="match status" value="4"/>
</dbReference>
<dbReference type="Gene3D" id="3.30.450.20">
    <property type="entry name" value="PAS domain"/>
    <property type="match status" value="4"/>
</dbReference>
<dbReference type="GO" id="GO:0071111">
    <property type="term" value="F:cyclic-guanylate-specific phosphodiesterase activity"/>
    <property type="evidence" value="ECO:0007669"/>
    <property type="project" value="UniProtKB-EC"/>
</dbReference>
<dbReference type="SUPFAM" id="SSF141868">
    <property type="entry name" value="EAL domain-like"/>
    <property type="match status" value="1"/>
</dbReference>
<dbReference type="SMART" id="SM00267">
    <property type="entry name" value="GGDEF"/>
    <property type="match status" value="1"/>
</dbReference>
<comment type="cofactor">
    <cofactor evidence="1">
        <name>Mg(2+)</name>
        <dbReference type="ChEBI" id="CHEBI:18420"/>
    </cofactor>
</comment>
<reference evidence="12" key="1">
    <citation type="journal article" date="2013" name="Microb. Biotechnol.">
        <title>Metabolic potential of the organic-solvent tolerant Pseudomonas putida DOT-T1E deduced from its annotated genome.</title>
        <authorList>
            <person name="Udaondo Z."/>
            <person name="Molina L."/>
            <person name="Daniels C."/>
            <person name="Gomez M.J."/>
            <person name="Molina-Henares M.A."/>
            <person name="Matilla M.A."/>
            <person name="Roca A."/>
            <person name="Fernandez M."/>
            <person name="Duque E."/>
            <person name="Segura A."/>
            <person name="Ramos J.L."/>
        </authorList>
    </citation>
    <scope>NUCLEOTIDE SEQUENCE [LARGE SCALE GENOMIC DNA]</scope>
    <source>
        <strain evidence="12">DOT-T1E</strain>
    </source>
</reference>
<dbReference type="CDD" id="cd01949">
    <property type="entry name" value="GGDEF"/>
    <property type="match status" value="1"/>
</dbReference>
<proteinExistence type="predicted"/>
<dbReference type="SMART" id="SM00052">
    <property type="entry name" value="EAL"/>
    <property type="match status" value="1"/>
</dbReference>
<name>I7AZ82_PSEPT</name>
<dbReference type="SMART" id="SM00091">
    <property type="entry name" value="PAS"/>
    <property type="match status" value="4"/>
</dbReference>
<dbReference type="CDD" id="cd01948">
    <property type="entry name" value="EAL"/>
    <property type="match status" value="1"/>
</dbReference>
<dbReference type="GO" id="GO:0071732">
    <property type="term" value="P:cellular response to nitric oxide"/>
    <property type="evidence" value="ECO:0007669"/>
    <property type="project" value="UniProtKB-ARBA"/>
</dbReference>
<dbReference type="InterPro" id="IPR035965">
    <property type="entry name" value="PAS-like_dom_sf"/>
</dbReference>
<evidence type="ECO:0000259" key="9">
    <source>
        <dbReference type="PROSITE" id="PS50883"/>
    </source>
</evidence>
<evidence type="ECO:0000313" key="11">
    <source>
        <dbReference type="EMBL" id="AFO48015.1"/>
    </source>
</evidence>
<dbReference type="SMART" id="SM00062">
    <property type="entry name" value="PBPb"/>
    <property type="match status" value="1"/>
</dbReference>
<dbReference type="InterPro" id="IPR001638">
    <property type="entry name" value="Solute-binding_3/MltF_N"/>
</dbReference>
<dbReference type="InterPro" id="IPR043128">
    <property type="entry name" value="Rev_trsase/Diguanyl_cyclase"/>
</dbReference>
<dbReference type="PANTHER" id="PTHR44757:SF2">
    <property type="entry name" value="BIOFILM ARCHITECTURE MAINTENANCE PROTEIN MBAA"/>
    <property type="match status" value="1"/>
</dbReference>
<dbReference type="PROSITE" id="PS50113">
    <property type="entry name" value="PAC"/>
    <property type="match status" value="3"/>
</dbReference>
<feature type="domain" description="PAS" evidence="7">
    <location>
        <begin position="433"/>
        <end position="480"/>
    </location>
</feature>
<gene>
    <name evidence="11" type="ordered locus">T1E_2167</name>
</gene>
<feature type="chain" id="PRO_5003707712" description="cyclic-guanylate-specific phosphodiesterase" evidence="6">
    <location>
        <begin position="20"/>
        <end position="1245"/>
    </location>
</feature>
<dbReference type="Gene3D" id="3.40.190.10">
    <property type="entry name" value="Periplasmic binding protein-like II"/>
    <property type="match status" value="2"/>
</dbReference>
<dbReference type="EC" id="3.1.4.52" evidence="3"/>
<dbReference type="EMBL" id="CP003734">
    <property type="protein sequence ID" value="AFO48015.1"/>
    <property type="molecule type" value="Genomic_DNA"/>
</dbReference>
<dbReference type="InterPro" id="IPR000014">
    <property type="entry name" value="PAS"/>
</dbReference>
<evidence type="ECO:0000259" key="10">
    <source>
        <dbReference type="PROSITE" id="PS50887"/>
    </source>
</evidence>
<dbReference type="CDD" id="cd01007">
    <property type="entry name" value="PBP2_BvgS_HisK_like"/>
    <property type="match status" value="1"/>
</dbReference>
<dbReference type="PATRIC" id="fig|1196325.3.peg.2159"/>
<dbReference type="SMART" id="SM00086">
    <property type="entry name" value="PAC"/>
    <property type="match status" value="4"/>
</dbReference>
<dbReference type="Gene3D" id="3.30.70.270">
    <property type="match status" value="1"/>
</dbReference>
<feature type="domain" description="PAC" evidence="8">
    <location>
        <begin position="506"/>
        <end position="556"/>
    </location>
</feature>
<feature type="domain" description="PAS" evidence="7">
    <location>
        <begin position="307"/>
        <end position="364"/>
    </location>
</feature>
<evidence type="ECO:0000259" key="7">
    <source>
        <dbReference type="PROSITE" id="PS50112"/>
    </source>
</evidence>
<evidence type="ECO:0000256" key="5">
    <source>
        <dbReference type="ARBA" id="ARBA00051114"/>
    </source>
</evidence>
<dbReference type="NCBIfam" id="TIGR00229">
    <property type="entry name" value="sensory_box"/>
    <property type="match status" value="4"/>
</dbReference>
<dbReference type="InterPro" id="IPR000700">
    <property type="entry name" value="PAS-assoc_C"/>
</dbReference>
<evidence type="ECO:0000259" key="8">
    <source>
        <dbReference type="PROSITE" id="PS50113"/>
    </source>
</evidence>
<evidence type="ECO:0000313" key="12">
    <source>
        <dbReference type="Proteomes" id="UP000006503"/>
    </source>
</evidence>
<feature type="domain" description="PAC" evidence="8">
    <location>
        <begin position="382"/>
        <end position="432"/>
    </location>
</feature>
<dbReference type="InterPro" id="IPR000160">
    <property type="entry name" value="GGDEF_dom"/>
</dbReference>
<keyword evidence="6" id="KW-0732">Signal</keyword>
<dbReference type="NCBIfam" id="TIGR00254">
    <property type="entry name" value="GGDEF"/>
    <property type="match status" value="1"/>
</dbReference>
<dbReference type="InterPro" id="IPR052155">
    <property type="entry name" value="Biofilm_reg_signaling"/>
</dbReference>
<dbReference type="SUPFAM" id="SSF55073">
    <property type="entry name" value="Nucleotide cyclase"/>
    <property type="match status" value="1"/>
</dbReference>
<feature type="domain" description="EAL" evidence="9">
    <location>
        <begin position="977"/>
        <end position="1231"/>
    </location>
</feature>
<dbReference type="Pfam" id="PF13426">
    <property type="entry name" value="PAS_9"/>
    <property type="match status" value="3"/>
</dbReference>
<evidence type="ECO:0000256" key="4">
    <source>
        <dbReference type="ARBA" id="ARBA00022636"/>
    </source>
</evidence>
<dbReference type="Pfam" id="PF00497">
    <property type="entry name" value="SBP_bac_3"/>
    <property type="match status" value="1"/>
</dbReference>
<sequence>MKPAILLLILILWNTTAGALTLTDEENAWLAAHPQLKLGVDASWPPFEFRDQEGRYQGLAADYIAMIQQRLGVTFKPVEPSSWTEVLAQARESRIDLLPGIMSTPERQGFLAFTRPYLDFPIVILAHKGGAQPRKLADLYGLKIAVVENYAPHELLRTHHPDLNLVALPNVSSTLQALATDQVDAVVGDLASSIWSLRQLKLDGLYVSGETPYRYQLAMAVPRDKSVLVGILDKVMADMSSSEISQIQQHWVGNVVDQRMFWSDLLVYGLPTVLLLMAVLAVVIRINRRLSSEISRRIALEQELRSSEYHYRGLVESLSAIAWEADANDFTYSYVSPHAEDLLGYPLSDWLRPGFWRSILHPEDALWAQAYCDSETAAGRDHSLDYRVIRADGQPLWIRNIVSMIEHGHQPVMRGLMIDISETKRTEDALRLSEQKFASVFQQCPDILLIARHSDGCLLEVNEAFEEQIGLPPDQVIGRTATDLDLWGVEGSGPLLLQRLHQGGIRNLEMSFRRSNGQLFTGLTSAETFELDGTPALVVAVRDISQLKETQQQLQTSEEKFAKAFHASPDGLLLSRQSDGLLLEVNEGFCRLTGYDLNPTIDQTSLDLGIWVDLNERKRLVDQLNRDGFVRDFTCHIRRSDGQIRLCELSARPLPITGVDCMLTIARDITERHLMQEKLQLAATVFENTAEGVLITDIDQRISAVNRAFSEITGYSEIEALGQTPRLLASGQHDSAFYLAMWHQLTAEGHWQGEIYNKRKNGELYPSWLTISAVRNSDREITHFVAVFADISSIKHAQAKLDYQAHHDPLTGLPNRTLFENRLQGVLTCAQVSNRQGAVLFLDLDRFKHINDSLGHPVGDLLLKGIAQRLKEQVRDVDTVARLGGDEFIILLPGLHKPSDASTIANKLLACFNAPFQAGEHEFFTSASIGISLYPQDGTDVSTLIRNADAAMYRSKAKGRNRVEAYTRDLTAQASERIALEHELRRAVERNEMSLCFQPKLSLKTQSLVGAEALIRWSHPTFGEVPPEHFIHLAEENGTILQLGDWVLEQACRQMQAWKQHYEPFGPLSINLAGAQLRHPHLARRIEQLLKHYQLRAGDLQLEITENFIMSQAEEALAVLYQLKKLGVQLAIDDFGTGYSSLSYLKRLPLDILKIDKSFIRGLPDDPHDAAIARAIIALGRSMQLTIIAEGVENQAQQRFLAAEGCEQIQGYIVSLPLPPEEFAAAFLRIALSDLSDGTGAKPSL</sequence>
<dbReference type="InterPro" id="IPR001610">
    <property type="entry name" value="PAC"/>
</dbReference>
<dbReference type="Pfam" id="PF08447">
    <property type="entry name" value="PAS_3"/>
    <property type="match status" value="1"/>
</dbReference>
<dbReference type="InterPro" id="IPR029787">
    <property type="entry name" value="Nucleotide_cyclase"/>
</dbReference>
<organism evidence="11 12">
    <name type="scientific">Pseudomonas putida (strain DOT-T1E)</name>
    <dbReference type="NCBI Taxonomy" id="1196325"/>
    <lineage>
        <taxon>Bacteria</taxon>
        <taxon>Pseudomonadati</taxon>
        <taxon>Pseudomonadota</taxon>
        <taxon>Gammaproteobacteria</taxon>
        <taxon>Pseudomonadales</taxon>
        <taxon>Pseudomonadaceae</taxon>
        <taxon>Pseudomonas</taxon>
    </lineage>
</organism>
<evidence type="ECO:0000256" key="3">
    <source>
        <dbReference type="ARBA" id="ARBA00012282"/>
    </source>
</evidence>
<dbReference type="AlphaFoldDB" id="I7AZ82"/>
<dbReference type="Proteomes" id="UP000006503">
    <property type="component" value="Chromosome"/>
</dbReference>
<dbReference type="PROSITE" id="PS50883">
    <property type="entry name" value="EAL"/>
    <property type="match status" value="1"/>
</dbReference>
<evidence type="ECO:0000256" key="6">
    <source>
        <dbReference type="SAM" id="SignalP"/>
    </source>
</evidence>
<dbReference type="InterPro" id="IPR035919">
    <property type="entry name" value="EAL_sf"/>
</dbReference>
<dbReference type="CDD" id="cd00130">
    <property type="entry name" value="PAS"/>
    <property type="match status" value="4"/>
</dbReference>
<dbReference type="Gene3D" id="3.20.20.450">
    <property type="entry name" value="EAL domain"/>
    <property type="match status" value="1"/>
</dbReference>
<feature type="domain" description="PAS" evidence="7">
    <location>
        <begin position="678"/>
        <end position="724"/>
    </location>
</feature>
<dbReference type="FunFam" id="3.20.20.450:FF:000001">
    <property type="entry name" value="Cyclic di-GMP phosphodiesterase yahA"/>
    <property type="match status" value="1"/>
</dbReference>
<dbReference type="InterPro" id="IPR001633">
    <property type="entry name" value="EAL_dom"/>
</dbReference>
<feature type="signal peptide" evidence="6">
    <location>
        <begin position="1"/>
        <end position="19"/>
    </location>
</feature>
<dbReference type="PANTHER" id="PTHR44757">
    <property type="entry name" value="DIGUANYLATE CYCLASE DGCP"/>
    <property type="match status" value="1"/>
</dbReference>
<evidence type="ECO:0000256" key="1">
    <source>
        <dbReference type="ARBA" id="ARBA00001946"/>
    </source>
</evidence>
<accession>I7AZ82</accession>
<feature type="domain" description="PAC" evidence="8">
    <location>
        <begin position="751"/>
        <end position="803"/>
    </location>
</feature>
<evidence type="ECO:0000256" key="2">
    <source>
        <dbReference type="ARBA" id="ARBA00004533"/>
    </source>
</evidence>
<dbReference type="KEGG" id="ppx:T1E_2167"/>